<evidence type="ECO:0000313" key="2">
    <source>
        <dbReference type="Proteomes" id="UP001480082"/>
    </source>
</evidence>
<protein>
    <submittedName>
        <fullName evidence="1">Uncharacterized protein</fullName>
    </submittedName>
</protein>
<dbReference type="EMBL" id="JAMYRI010000009">
    <property type="protein sequence ID" value="MER9285536.1"/>
    <property type="molecule type" value="Genomic_DNA"/>
</dbReference>
<proteinExistence type="predicted"/>
<keyword evidence="2" id="KW-1185">Reference proteome</keyword>
<dbReference type="Proteomes" id="UP001480082">
    <property type="component" value="Unassembled WGS sequence"/>
</dbReference>
<name>A0ACC6T0F1_9HYPH</name>
<evidence type="ECO:0000313" key="1">
    <source>
        <dbReference type="EMBL" id="MER9285536.1"/>
    </source>
</evidence>
<comment type="caution">
    <text evidence="1">The sequence shown here is derived from an EMBL/GenBank/DDBJ whole genome shotgun (WGS) entry which is preliminary data.</text>
</comment>
<reference evidence="1 2" key="1">
    <citation type="journal article" date="2024" name="Proc. Natl. Acad. Sci. U.S.A.">
        <title>The evolutionary genomics of adaptation to stress in wild rhizobium bacteria.</title>
        <authorList>
            <person name="Kehlet-Delgado H."/>
            <person name="Montoya A.P."/>
            <person name="Jensen K.T."/>
            <person name="Wendlandt C.E."/>
            <person name="Dexheimer C."/>
            <person name="Roberts M."/>
            <person name="Torres Martinez L."/>
            <person name="Friesen M.L."/>
            <person name="Griffitts J.S."/>
            <person name="Porter S.S."/>
        </authorList>
    </citation>
    <scope>NUCLEOTIDE SEQUENCE [LARGE SCALE GENOMIC DNA]</scope>
    <source>
        <strain evidence="1 2">M0468</strain>
    </source>
</reference>
<accession>A0ACC6T0F1</accession>
<gene>
    <name evidence="1" type="ORF">NKI81_16420</name>
</gene>
<organism evidence="1 2">
    <name type="scientific">Mesorhizobium australicum</name>
    <dbReference type="NCBI Taxonomy" id="536018"/>
    <lineage>
        <taxon>Bacteria</taxon>
        <taxon>Pseudomonadati</taxon>
        <taxon>Pseudomonadota</taxon>
        <taxon>Alphaproteobacteria</taxon>
        <taxon>Hyphomicrobiales</taxon>
        <taxon>Phyllobacteriaceae</taxon>
        <taxon>Mesorhizobium</taxon>
    </lineage>
</organism>
<sequence length="100" mass="11272">MDDKYTNAREHFFAAIRALSASADSIQARLIEANVNIVNVTIDEFNGDRELKIKFAKLLDLLAIDQDDLETVAVENAAHMTDFEAVKVADLICDFYYEIT</sequence>